<accession>A0AAE0LAA9</accession>
<name>A0AAE0LAA9_9CHLO</name>
<organism evidence="2 3">
    <name type="scientific">Cymbomonas tetramitiformis</name>
    <dbReference type="NCBI Taxonomy" id="36881"/>
    <lineage>
        <taxon>Eukaryota</taxon>
        <taxon>Viridiplantae</taxon>
        <taxon>Chlorophyta</taxon>
        <taxon>Pyramimonadophyceae</taxon>
        <taxon>Pyramimonadales</taxon>
        <taxon>Pyramimonadaceae</taxon>
        <taxon>Cymbomonas</taxon>
    </lineage>
</organism>
<dbReference type="AlphaFoldDB" id="A0AAE0LAA9"/>
<dbReference type="Proteomes" id="UP001190700">
    <property type="component" value="Unassembled WGS sequence"/>
</dbReference>
<dbReference type="InterPro" id="IPR036770">
    <property type="entry name" value="Ankyrin_rpt-contain_sf"/>
</dbReference>
<protein>
    <submittedName>
        <fullName evidence="2">Uncharacterized protein</fullName>
    </submittedName>
</protein>
<dbReference type="EMBL" id="LGRX02005683">
    <property type="protein sequence ID" value="KAK3278011.1"/>
    <property type="molecule type" value="Genomic_DNA"/>
</dbReference>
<dbReference type="Gene3D" id="1.25.40.20">
    <property type="entry name" value="Ankyrin repeat-containing domain"/>
    <property type="match status" value="1"/>
</dbReference>
<evidence type="ECO:0000313" key="2">
    <source>
        <dbReference type="EMBL" id="KAK3278011.1"/>
    </source>
</evidence>
<dbReference type="SUPFAM" id="SSF48403">
    <property type="entry name" value="Ankyrin repeat"/>
    <property type="match status" value="1"/>
</dbReference>
<keyword evidence="1" id="KW-0040">ANK repeat</keyword>
<proteinExistence type="predicted"/>
<evidence type="ECO:0000256" key="1">
    <source>
        <dbReference type="PROSITE-ProRule" id="PRU00023"/>
    </source>
</evidence>
<gene>
    <name evidence="2" type="ORF">CYMTET_14021</name>
</gene>
<sequence>MFPELNARPRTDRLVSSLRATRAAERAARSHAFTSWSNGPQIPLNVPIELRNDHKVAALETLLSAAAKGETDALARILDSGQNVDARAVHIQGGRTALHVAVINGHVEAVRMLLRCGADANLGTLGLTRATPNVSWRVGQTIWGSMDITGTPLDYAARVLGSKAATRTVIDIVGELLGAGAVGGEYLALWPAPASTGLTSEDRIKGCDERAQWLRLALRGGQPCCWTHDTHHAYPPNFRRAVRFLLLAVLCPTHLEVVRARDGGSALQEENQELAQPLLLSAELCDSDCNVTPQHEVGLWSVDKDILNLIIQMMAFPLVQWVYTAVPDTGTCPKFKPIREEDVAGVSFDSMVQKSVLRSREEVPHSSDVRVSQQRGQWGGVVSFDPKFNAKVEEDMAQILQMETRAKYDRLVLIQELVCERDKHKIVNGMNLQLDKQQQSQVQFQIKYILAHIVDNMETWLAGDEPRPAPFTPRQQRKELLHRPGATPVRSARTRLPLNRLYVDNENTPTSSHDIGTILGKAAHENPRTDLGVGAPHLAAVAGDSQKFGACGGRGLGVSASFEGFLYYGFRGGWV</sequence>
<reference evidence="2 3" key="1">
    <citation type="journal article" date="2015" name="Genome Biol. Evol.">
        <title>Comparative Genomics of a Bacterivorous Green Alga Reveals Evolutionary Causalities and Consequences of Phago-Mixotrophic Mode of Nutrition.</title>
        <authorList>
            <person name="Burns J.A."/>
            <person name="Paasch A."/>
            <person name="Narechania A."/>
            <person name="Kim E."/>
        </authorList>
    </citation>
    <scope>NUCLEOTIDE SEQUENCE [LARGE SCALE GENOMIC DNA]</scope>
    <source>
        <strain evidence="2 3">PLY_AMNH</strain>
    </source>
</reference>
<dbReference type="Pfam" id="PF12796">
    <property type="entry name" value="Ank_2"/>
    <property type="match status" value="1"/>
</dbReference>
<keyword evidence="3" id="KW-1185">Reference proteome</keyword>
<dbReference type="PROSITE" id="PS50088">
    <property type="entry name" value="ANK_REPEAT"/>
    <property type="match status" value="1"/>
</dbReference>
<dbReference type="PROSITE" id="PS50297">
    <property type="entry name" value="ANK_REP_REGION"/>
    <property type="match status" value="1"/>
</dbReference>
<evidence type="ECO:0000313" key="3">
    <source>
        <dbReference type="Proteomes" id="UP001190700"/>
    </source>
</evidence>
<dbReference type="InterPro" id="IPR002110">
    <property type="entry name" value="Ankyrin_rpt"/>
</dbReference>
<dbReference type="SMART" id="SM00248">
    <property type="entry name" value="ANK"/>
    <property type="match status" value="2"/>
</dbReference>
<comment type="caution">
    <text evidence="2">The sequence shown here is derived from an EMBL/GenBank/DDBJ whole genome shotgun (WGS) entry which is preliminary data.</text>
</comment>
<feature type="repeat" description="ANK" evidence="1">
    <location>
        <begin position="93"/>
        <end position="125"/>
    </location>
</feature>